<dbReference type="SUPFAM" id="SSF103473">
    <property type="entry name" value="MFS general substrate transporter"/>
    <property type="match status" value="1"/>
</dbReference>
<evidence type="ECO:0000256" key="7">
    <source>
        <dbReference type="ARBA" id="ARBA00022989"/>
    </source>
</evidence>
<evidence type="ECO:0000256" key="2">
    <source>
        <dbReference type="ARBA" id="ARBA00008240"/>
    </source>
</evidence>
<dbReference type="GO" id="GO:0015293">
    <property type="term" value="F:symporter activity"/>
    <property type="evidence" value="ECO:0007669"/>
    <property type="project" value="UniProtKB-KW"/>
</dbReference>
<comment type="similarity">
    <text evidence="2">Belongs to the major facilitator superfamily. Metabolite:H+ Symporter (MHS) family (TC 2.A.1.6) family.</text>
</comment>
<dbReference type="Proteomes" id="UP000270343">
    <property type="component" value="Unassembled WGS sequence"/>
</dbReference>
<feature type="transmembrane region" description="Helical" evidence="11">
    <location>
        <begin position="20"/>
        <end position="37"/>
    </location>
</feature>
<gene>
    <name evidence="13" type="ORF">D7231_06080</name>
</gene>
<keyword evidence="14" id="KW-1185">Reference proteome</keyword>
<reference evidence="13 14" key="1">
    <citation type="journal article" date="2015" name="Antonie Van Leeuwenhoek">
        <title>Streptomyces klenkii sp. nov., isolated from deep marine sediment.</title>
        <authorList>
            <person name="Veyisoglu A."/>
            <person name="Sahin N."/>
        </authorList>
    </citation>
    <scope>NUCLEOTIDE SEQUENCE [LARGE SCALE GENOMIC DNA]</scope>
    <source>
        <strain evidence="13 14">KCTC 29202</strain>
    </source>
</reference>
<feature type="transmembrane region" description="Helical" evidence="11">
    <location>
        <begin position="243"/>
        <end position="260"/>
    </location>
</feature>
<dbReference type="PROSITE" id="PS50850">
    <property type="entry name" value="MFS"/>
    <property type="match status" value="1"/>
</dbReference>
<feature type="transmembrane region" description="Helical" evidence="11">
    <location>
        <begin position="309"/>
        <end position="328"/>
    </location>
</feature>
<dbReference type="InterPro" id="IPR051084">
    <property type="entry name" value="H+-coupled_symporters"/>
</dbReference>
<dbReference type="PANTHER" id="PTHR43528:SF5">
    <property type="entry name" value="PROLINE_BETAINE TRANSPORTER"/>
    <property type="match status" value="1"/>
</dbReference>
<evidence type="ECO:0000256" key="9">
    <source>
        <dbReference type="ARBA" id="ARBA00037295"/>
    </source>
</evidence>
<feature type="transmembrane region" description="Helical" evidence="11">
    <location>
        <begin position="334"/>
        <end position="358"/>
    </location>
</feature>
<keyword evidence="3" id="KW-0813">Transport</keyword>
<organism evidence="13 14">
    <name type="scientific">Streptomyces klenkii</name>
    <dbReference type="NCBI Taxonomy" id="1420899"/>
    <lineage>
        <taxon>Bacteria</taxon>
        <taxon>Bacillati</taxon>
        <taxon>Actinomycetota</taxon>
        <taxon>Actinomycetes</taxon>
        <taxon>Kitasatosporales</taxon>
        <taxon>Streptomycetaceae</taxon>
        <taxon>Streptomyces</taxon>
    </lineage>
</organism>
<keyword evidence="5 11" id="KW-0812">Transmembrane</keyword>
<dbReference type="InterPro" id="IPR036259">
    <property type="entry name" value="MFS_trans_sf"/>
</dbReference>
<keyword evidence="8 11" id="KW-0472">Membrane</keyword>
<proteinExistence type="inferred from homology"/>
<dbReference type="PANTHER" id="PTHR43528">
    <property type="entry name" value="ALPHA-KETOGLUTARATE PERMEASE"/>
    <property type="match status" value="1"/>
</dbReference>
<feature type="transmembrane region" description="Helical" evidence="11">
    <location>
        <begin position="179"/>
        <end position="198"/>
    </location>
</feature>
<evidence type="ECO:0000313" key="13">
    <source>
        <dbReference type="EMBL" id="RKN76548.1"/>
    </source>
</evidence>
<feature type="transmembrane region" description="Helical" evidence="11">
    <location>
        <begin position="49"/>
        <end position="67"/>
    </location>
</feature>
<comment type="subcellular location">
    <subcellularLocation>
        <location evidence="1">Cell membrane</location>
        <topology evidence="1">Multi-pass membrane protein</topology>
    </subcellularLocation>
</comment>
<evidence type="ECO:0000256" key="4">
    <source>
        <dbReference type="ARBA" id="ARBA00022475"/>
    </source>
</evidence>
<keyword evidence="6" id="KW-0769">Symport</keyword>
<comment type="function">
    <text evidence="9">May be a proton symporter involved in the uptake of osmolytes such as proline and glycine betaine.</text>
</comment>
<dbReference type="PROSITE" id="PS00217">
    <property type="entry name" value="SUGAR_TRANSPORT_2"/>
    <property type="match status" value="1"/>
</dbReference>
<dbReference type="InterPro" id="IPR020846">
    <property type="entry name" value="MFS_dom"/>
</dbReference>
<evidence type="ECO:0000256" key="5">
    <source>
        <dbReference type="ARBA" id="ARBA00022692"/>
    </source>
</evidence>
<protein>
    <recommendedName>
        <fullName evidence="10">Putative proline/betaine transporter</fullName>
    </recommendedName>
</protein>
<evidence type="ECO:0000256" key="6">
    <source>
        <dbReference type="ARBA" id="ARBA00022847"/>
    </source>
</evidence>
<dbReference type="PROSITE" id="PS00216">
    <property type="entry name" value="SUGAR_TRANSPORT_1"/>
    <property type="match status" value="1"/>
</dbReference>
<keyword evidence="7 11" id="KW-1133">Transmembrane helix</keyword>
<dbReference type="Pfam" id="PF00083">
    <property type="entry name" value="Sugar_tr"/>
    <property type="match status" value="1"/>
</dbReference>
<dbReference type="InterPro" id="IPR005829">
    <property type="entry name" value="Sugar_transporter_CS"/>
</dbReference>
<feature type="transmembrane region" description="Helical" evidence="11">
    <location>
        <begin position="280"/>
        <end position="297"/>
    </location>
</feature>
<dbReference type="GO" id="GO:0005886">
    <property type="term" value="C:plasma membrane"/>
    <property type="evidence" value="ECO:0007669"/>
    <property type="project" value="UniProtKB-SubCell"/>
</dbReference>
<dbReference type="FunFam" id="1.20.1250.20:FF:000300">
    <property type="entry name" value="Dicarboxylate MFS transporter"/>
    <property type="match status" value="1"/>
</dbReference>
<dbReference type="OrthoDB" id="9066401at2"/>
<evidence type="ECO:0000256" key="3">
    <source>
        <dbReference type="ARBA" id="ARBA00022448"/>
    </source>
</evidence>
<dbReference type="AlphaFoldDB" id="A0A3B0BW08"/>
<evidence type="ECO:0000256" key="11">
    <source>
        <dbReference type="SAM" id="Phobius"/>
    </source>
</evidence>
<comment type="caution">
    <text evidence="13">The sequence shown here is derived from an EMBL/GenBank/DDBJ whole genome shotgun (WGS) entry which is preliminary data.</text>
</comment>
<name>A0A3B0BW08_9ACTN</name>
<sequence length="449" mass="47694">MGQHWKKIWVGSAGNMVEWFDWFVYASFATYFAGSFFPEGNDTAKLMNTAGIFAVGFFMRPVGGWLLGRVGDRKGRKAALTLTVSLMSASAVLIAVAPTYAVSGYGGVAVLLVARLLQGLSVGGEYAASATYLTEASAPGRRGFASSFQYVSMTAGQILGLGLQIVLQHTLSSGELHSWGWRIPFVVGALGAAVIFYLRRNMLETEAYTEATGEPTGESAGQAAAQADERGTIRALMRHKREAFLVVALTMGGTLAYYTYTTYLTKYLSNSAGLPKQTATLVSFCALLVFACLQPLAGALSDRIGRRPLLITFAVGSTFLTVPIMTLLRHAGSFWPALGLSLLALVVVTGYTSINACVKAELFPTGIRSLGVALPYAIANALFGGTAEYVALWFKNGGIESGFYWYVAGCAAVSLVVYLTMRETRDIDLKRVGGASEGAPAEAGKVPAS</sequence>
<dbReference type="EMBL" id="RBAM01000002">
    <property type="protein sequence ID" value="RKN76548.1"/>
    <property type="molecule type" value="Genomic_DNA"/>
</dbReference>
<evidence type="ECO:0000313" key="14">
    <source>
        <dbReference type="Proteomes" id="UP000270343"/>
    </source>
</evidence>
<accession>A0A3B0BW08</accession>
<feature type="domain" description="Major facilitator superfamily (MFS) profile" evidence="12">
    <location>
        <begin position="7"/>
        <end position="425"/>
    </location>
</feature>
<evidence type="ECO:0000256" key="10">
    <source>
        <dbReference type="ARBA" id="ARBA00039918"/>
    </source>
</evidence>
<evidence type="ECO:0000256" key="8">
    <source>
        <dbReference type="ARBA" id="ARBA00023136"/>
    </source>
</evidence>
<feature type="transmembrane region" description="Helical" evidence="11">
    <location>
        <begin position="370"/>
        <end position="391"/>
    </location>
</feature>
<dbReference type="CDD" id="cd17367">
    <property type="entry name" value="MFS_KgtP"/>
    <property type="match status" value="1"/>
</dbReference>
<feature type="transmembrane region" description="Helical" evidence="11">
    <location>
        <begin position="403"/>
        <end position="421"/>
    </location>
</feature>
<dbReference type="Gene3D" id="1.20.1250.20">
    <property type="entry name" value="MFS general substrate transporter like domains"/>
    <property type="match status" value="1"/>
</dbReference>
<dbReference type="RefSeq" id="WP_120753875.1">
    <property type="nucleotide sequence ID" value="NZ_RBAM01000002.1"/>
</dbReference>
<evidence type="ECO:0000259" key="12">
    <source>
        <dbReference type="PROSITE" id="PS50850"/>
    </source>
</evidence>
<dbReference type="FunFam" id="1.20.1250.20:FF:000001">
    <property type="entry name" value="Dicarboxylate MFS transporter"/>
    <property type="match status" value="1"/>
</dbReference>
<evidence type="ECO:0000256" key="1">
    <source>
        <dbReference type="ARBA" id="ARBA00004651"/>
    </source>
</evidence>
<dbReference type="InterPro" id="IPR005828">
    <property type="entry name" value="MFS_sugar_transport-like"/>
</dbReference>
<keyword evidence="4" id="KW-1003">Cell membrane</keyword>